<dbReference type="InterPro" id="IPR019004">
    <property type="entry name" value="YqeY/Aim41"/>
</dbReference>
<dbReference type="SUPFAM" id="SSF89095">
    <property type="entry name" value="GatB/YqeY motif"/>
    <property type="match status" value="1"/>
</dbReference>
<reference evidence="1 2" key="1">
    <citation type="journal article" date="2014" name="Int. J. Syst. Evol. Microbiol.">
        <title>Complete genome sequence of Corynebacterium casei LMG S-19264T (=DSM 44701T), isolated from a smear-ripened cheese.</title>
        <authorList>
            <consortium name="US DOE Joint Genome Institute (JGI-PGF)"/>
            <person name="Walter F."/>
            <person name="Albersmeier A."/>
            <person name="Kalinowski J."/>
            <person name="Ruckert C."/>
        </authorList>
    </citation>
    <scope>NUCLEOTIDE SEQUENCE [LARGE SCALE GENOMIC DNA]</scope>
    <source>
        <strain evidence="1 2">NBRC 112785</strain>
    </source>
</reference>
<organism evidence="1 2">
    <name type="scientific">Paraferrimonas haliotis</name>
    <dbReference type="NCBI Taxonomy" id="2013866"/>
    <lineage>
        <taxon>Bacteria</taxon>
        <taxon>Pseudomonadati</taxon>
        <taxon>Pseudomonadota</taxon>
        <taxon>Gammaproteobacteria</taxon>
        <taxon>Alteromonadales</taxon>
        <taxon>Ferrimonadaceae</taxon>
        <taxon>Paraferrimonas</taxon>
    </lineage>
</organism>
<keyword evidence="2" id="KW-1185">Reference proteome</keyword>
<sequence length="147" mass="15896">MSTLAQLKEEQKVAMRAKDKARLGTIRLALAAVKQIEVDTRQELSESDVIAVLTKMVKQRKDSISQYEAAGRQELADVEAAEIEVLKTFLPQALSQQEIDALVDAAISDSGATGMQDMGKVMGILKPQVQGRADMGALSGIIRSRLA</sequence>
<accession>A0AA37WVR1</accession>
<dbReference type="Gene3D" id="1.10.10.410">
    <property type="match status" value="1"/>
</dbReference>
<proteinExistence type="predicted"/>
<evidence type="ECO:0000313" key="1">
    <source>
        <dbReference type="EMBL" id="GLS82457.1"/>
    </source>
</evidence>
<dbReference type="PANTHER" id="PTHR28055">
    <property type="entry name" value="ALTERED INHERITANCE OF MITOCHONDRIA PROTEIN 41, MITOCHONDRIAL"/>
    <property type="match status" value="1"/>
</dbReference>
<dbReference type="GO" id="GO:0016884">
    <property type="term" value="F:carbon-nitrogen ligase activity, with glutamine as amido-N-donor"/>
    <property type="evidence" value="ECO:0007669"/>
    <property type="project" value="InterPro"/>
</dbReference>
<comment type="caution">
    <text evidence="1">The sequence shown here is derived from an EMBL/GenBank/DDBJ whole genome shotgun (WGS) entry which is preliminary data.</text>
</comment>
<dbReference type="InterPro" id="IPR023168">
    <property type="entry name" value="GatB_Yqey_C_2"/>
</dbReference>
<evidence type="ECO:0000313" key="2">
    <source>
        <dbReference type="Proteomes" id="UP001157439"/>
    </source>
</evidence>
<dbReference type="InterPro" id="IPR003789">
    <property type="entry name" value="Asn/Gln_tRNA_amidoTrase-B-like"/>
</dbReference>
<name>A0AA37WVR1_9GAMM</name>
<dbReference type="PANTHER" id="PTHR28055:SF1">
    <property type="entry name" value="ALTERED INHERITANCE OF MITOCHONDRIA PROTEIN 41, MITOCHONDRIAL"/>
    <property type="match status" value="1"/>
</dbReference>
<dbReference type="RefSeq" id="WP_095498009.1">
    <property type="nucleotide sequence ID" value="NZ_BSPO01000001.1"/>
</dbReference>
<dbReference type="EMBL" id="BSPO01000001">
    <property type="protein sequence ID" value="GLS82457.1"/>
    <property type="molecule type" value="Genomic_DNA"/>
</dbReference>
<dbReference type="Gene3D" id="1.10.1510.10">
    <property type="entry name" value="Uncharacterised protein YqeY/AIM41 PF09424, N-terminal domain"/>
    <property type="match status" value="1"/>
</dbReference>
<dbReference type="InterPro" id="IPR042184">
    <property type="entry name" value="YqeY/Aim41_N"/>
</dbReference>
<protein>
    <submittedName>
        <fullName evidence="1">Aspartyl-tRNA amidotransferase subunit B</fullName>
    </submittedName>
</protein>
<dbReference type="Pfam" id="PF09424">
    <property type="entry name" value="YqeY"/>
    <property type="match status" value="1"/>
</dbReference>
<gene>
    <name evidence="1" type="ORF">GCM10007894_04340</name>
</gene>
<dbReference type="AlphaFoldDB" id="A0AA37WVR1"/>
<dbReference type="Proteomes" id="UP001157439">
    <property type="component" value="Unassembled WGS sequence"/>
</dbReference>